<dbReference type="AlphaFoldDB" id="A0A9P4YCR4"/>
<name>A0A9P4YCR4_CRYP1</name>
<dbReference type="InterPro" id="IPR039261">
    <property type="entry name" value="FNR_nucleotide-bd"/>
</dbReference>
<dbReference type="Gene3D" id="3.40.50.80">
    <property type="entry name" value="Nucleotide-binding domain of ferredoxin-NADP reductase (FNR) module"/>
    <property type="match status" value="1"/>
</dbReference>
<evidence type="ECO:0000256" key="2">
    <source>
        <dbReference type="ARBA" id="ARBA00023027"/>
    </source>
</evidence>
<dbReference type="PROSITE" id="PS51384">
    <property type="entry name" value="FAD_FR"/>
    <property type="match status" value="1"/>
</dbReference>
<dbReference type="OrthoDB" id="436496at2759"/>
<reference evidence="4" key="1">
    <citation type="journal article" date="2020" name="Phytopathology">
        <title>Genome sequence of the chestnut blight fungus Cryphonectria parasitica EP155: A fundamental resource for an archetypical invasive plant pathogen.</title>
        <authorList>
            <person name="Crouch J.A."/>
            <person name="Dawe A."/>
            <person name="Aerts A."/>
            <person name="Barry K."/>
            <person name="Churchill A.C.L."/>
            <person name="Grimwood J."/>
            <person name="Hillman B."/>
            <person name="Milgroom M.G."/>
            <person name="Pangilinan J."/>
            <person name="Smith M."/>
            <person name="Salamov A."/>
            <person name="Schmutz J."/>
            <person name="Yadav J."/>
            <person name="Grigoriev I.V."/>
            <person name="Nuss D."/>
        </authorList>
    </citation>
    <scope>NUCLEOTIDE SEQUENCE</scope>
    <source>
        <strain evidence="4">EP155</strain>
    </source>
</reference>
<evidence type="ECO:0000313" key="4">
    <source>
        <dbReference type="EMBL" id="KAF3770693.1"/>
    </source>
</evidence>
<dbReference type="EMBL" id="MU032344">
    <property type="protein sequence ID" value="KAF3770693.1"/>
    <property type="molecule type" value="Genomic_DNA"/>
</dbReference>
<dbReference type="InterPro" id="IPR017938">
    <property type="entry name" value="Riboflavin_synthase-like_b-brl"/>
</dbReference>
<gene>
    <name evidence="4" type="ORF">M406DRAFT_336304</name>
</gene>
<dbReference type="Proteomes" id="UP000803844">
    <property type="component" value="Unassembled WGS sequence"/>
</dbReference>
<evidence type="ECO:0000256" key="1">
    <source>
        <dbReference type="ARBA" id="ARBA00023002"/>
    </source>
</evidence>
<dbReference type="InterPro" id="IPR017927">
    <property type="entry name" value="FAD-bd_FR_type"/>
</dbReference>
<dbReference type="InterPro" id="IPR052128">
    <property type="entry name" value="Oxidoreductase_NAD-binding"/>
</dbReference>
<comment type="caution">
    <text evidence="4">The sequence shown here is derived from an EMBL/GenBank/DDBJ whole genome shotgun (WGS) entry which is preliminary data.</text>
</comment>
<accession>A0A9P4YCR4</accession>
<dbReference type="GO" id="GO:0016491">
    <property type="term" value="F:oxidoreductase activity"/>
    <property type="evidence" value="ECO:0007669"/>
    <property type="project" value="UniProtKB-KW"/>
</dbReference>
<protein>
    <recommendedName>
        <fullName evidence="3">FAD-binding FR-type domain-containing protein</fullName>
    </recommendedName>
</protein>
<evidence type="ECO:0000259" key="3">
    <source>
        <dbReference type="PROSITE" id="PS51384"/>
    </source>
</evidence>
<keyword evidence="1" id="KW-0560">Oxidoreductase</keyword>
<dbReference type="GO" id="GO:0005739">
    <property type="term" value="C:mitochondrion"/>
    <property type="evidence" value="ECO:0007669"/>
    <property type="project" value="TreeGrafter"/>
</dbReference>
<dbReference type="GeneID" id="63838264"/>
<dbReference type="PANTHER" id="PTHR46505">
    <property type="entry name" value="OXIDOREDUCTASE NAD-BINDING DOMAIN-CONTAINING PROTEIN 1"/>
    <property type="match status" value="1"/>
</dbReference>
<evidence type="ECO:0000313" key="5">
    <source>
        <dbReference type="Proteomes" id="UP000803844"/>
    </source>
</evidence>
<dbReference type="SUPFAM" id="SSF52343">
    <property type="entry name" value="Ferredoxin reductase-like, C-terminal NADP-linked domain"/>
    <property type="match status" value="1"/>
</dbReference>
<feature type="domain" description="FAD-binding FR-type" evidence="3">
    <location>
        <begin position="1"/>
        <end position="123"/>
    </location>
</feature>
<keyword evidence="2" id="KW-0520">NAD</keyword>
<sequence length="296" mass="32833">MTKVDHAERTAHEPRDPSLHKTILERVDEINATIRTFRLFLPGQWLDVFVPGISKPGGFTITSPPSRAQGTPLSEEGGSPYLELAVQRSPENAVASWLWRPAVEIVSSEIWVRVGGSFVWPPPGVVPTTLRKLVFIAGGVGINPLMSIIAHLAEQPNSSRHRVEVLYSMRDPGEGSRDPRKLLFVSRLAKILGQAGEGDGQVQGRLTLFLTRRDGEGEDSGGRIDGDDVKLDGLDLTFEPRRITIEDIKMAIGADRRFCVVYVCGLPDMTDEYVEKLTSPAGMSLEPHRVLYEKWW</sequence>
<organism evidence="4 5">
    <name type="scientific">Cryphonectria parasitica (strain ATCC 38755 / EP155)</name>
    <dbReference type="NCBI Taxonomy" id="660469"/>
    <lineage>
        <taxon>Eukaryota</taxon>
        <taxon>Fungi</taxon>
        <taxon>Dikarya</taxon>
        <taxon>Ascomycota</taxon>
        <taxon>Pezizomycotina</taxon>
        <taxon>Sordariomycetes</taxon>
        <taxon>Sordariomycetidae</taxon>
        <taxon>Diaporthales</taxon>
        <taxon>Cryphonectriaceae</taxon>
        <taxon>Cryphonectria-Endothia species complex</taxon>
        <taxon>Cryphonectria</taxon>
    </lineage>
</organism>
<dbReference type="PANTHER" id="PTHR46505:SF1">
    <property type="entry name" value="OXIDOREDUCTASE NAD-BINDING DOMAIN-CONTAINING PROTEIN 1"/>
    <property type="match status" value="1"/>
</dbReference>
<dbReference type="RefSeq" id="XP_040781654.1">
    <property type="nucleotide sequence ID" value="XM_040921135.1"/>
</dbReference>
<dbReference type="CDD" id="cd00322">
    <property type="entry name" value="FNR_like"/>
    <property type="match status" value="1"/>
</dbReference>
<dbReference type="SUPFAM" id="SSF63380">
    <property type="entry name" value="Riboflavin synthase domain-like"/>
    <property type="match status" value="1"/>
</dbReference>
<keyword evidence="5" id="KW-1185">Reference proteome</keyword>
<proteinExistence type="predicted"/>